<dbReference type="Pfam" id="PF05695">
    <property type="entry name" value="Ycf2"/>
    <property type="match status" value="1"/>
</dbReference>
<dbReference type="EMBL" id="QGKV02000299">
    <property type="protein sequence ID" value="KAF3590781.1"/>
    <property type="molecule type" value="Genomic_DNA"/>
</dbReference>
<proteinExistence type="predicted"/>
<gene>
    <name evidence="2" type="ORF">DY000_02024045</name>
</gene>
<reference evidence="2 3" key="1">
    <citation type="journal article" date="2020" name="BMC Genomics">
        <title>Intraspecific diversification of the crop wild relative Brassica cretica Lam. using demographic model selection.</title>
        <authorList>
            <person name="Kioukis A."/>
            <person name="Michalopoulou V.A."/>
            <person name="Briers L."/>
            <person name="Pirintsos S."/>
            <person name="Studholme D.J."/>
            <person name="Pavlidis P."/>
            <person name="Sarris P.F."/>
        </authorList>
    </citation>
    <scope>NUCLEOTIDE SEQUENCE [LARGE SCALE GENOMIC DNA]</scope>
    <source>
        <strain evidence="3">cv. PFS-1207/04</strain>
    </source>
</reference>
<evidence type="ECO:0000259" key="1">
    <source>
        <dbReference type="Pfam" id="PF05695"/>
    </source>
</evidence>
<keyword evidence="3" id="KW-1185">Reference proteome</keyword>
<sequence>MSSQFQDYGLDGMVGRETGKLHRLLPFWSPRFENIPIHRSEIHIYELKGPNDQPCNQLLESIGSPYKFLDWKVVFESQAADRGVRLIAESAIAVSRFQSYVAIGYPSWCSRAVDFGNGLA</sequence>
<comment type="caution">
    <text evidence="2">The sequence shown here is derived from an EMBL/GenBank/DDBJ whole genome shotgun (WGS) entry which is preliminary data.</text>
</comment>
<organism evidence="2 3">
    <name type="scientific">Brassica cretica</name>
    <name type="common">Mustard</name>
    <dbReference type="NCBI Taxonomy" id="69181"/>
    <lineage>
        <taxon>Eukaryota</taxon>
        <taxon>Viridiplantae</taxon>
        <taxon>Streptophyta</taxon>
        <taxon>Embryophyta</taxon>
        <taxon>Tracheophyta</taxon>
        <taxon>Spermatophyta</taxon>
        <taxon>Magnoliopsida</taxon>
        <taxon>eudicotyledons</taxon>
        <taxon>Gunneridae</taxon>
        <taxon>Pentapetalae</taxon>
        <taxon>rosids</taxon>
        <taxon>malvids</taxon>
        <taxon>Brassicales</taxon>
        <taxon>Brassicaceae</taxon>
        <taxon>Brassiceae</taxon>
        <taxon>Brassica</taxon>
    </lineage>
</organism>
<evidence type="ECO:0000313" key="2">
    <source>
        <dbReference type="EMBL" id="KAF3590781.1"/>
    </source>
</evidence>
<feature type="domain" description="Ycf2 N-terminal" evidence="1">
    <location>
        <begin position="23"/>
        <end position="92"/>
    </location>
</feature>
<protein>
    <recommendedName>
        <fullName evidence="1">Ycf2 N-terminal domain-containing protein</fullName>
    </recommendedName>
</protein>
<dbReference type="Proteomes" id="UP000266723">
    <property type="component" value="Unassembled WGS sequence"/>
</dbReference>
<evidence type="ECO:0000313" key="3">
    <source>
        <dbReference type="Proteomes" id="UP000266723"/>
    </source>
</evidence>
<dbReference type="InterPro" id="IPR056777">
    <property type="entry name" value="Ycf2_N"/>
</dbReference>
<accession>A0ABQ7E2Z4</accession>
<name>A0ABQ7E2Z4_BRACR</name>